<dbReference type="InterPro" id="IPR054491">
    <property type="entry name" value="MGH1-like_GH"/>
</dbReference>
<proteinExistence type="predicted"/>
<gene>
    <name evidence="2" type="ORF">HNR46_003479</name>
</gene>
<dbReference type="GO" id="GO:0005975">
    <property type="term" value="P:carbohydrate metabolic process"/>
    <property type="evidence" value="ECO:0007669"/>
    <property type="project" value="InterPro"/>
</dbReference>
<dbReference type="Pfam" id="PF22422">
    <property type="entry name" value="MGH1-like_GH"/>
    <property type="match status" value="1"/>
</dbReference>
<dbReference type="AlphaFoldDB" id="A0A840VCF6"/>
<accession>A0A840VCF6</accession>
<evidence type="ECO:0000259" key="1">
    <source>
        <dbReference type="Pfam" id="PF22422"/>
    </source>
</evidence>
<dbReference type="Proteomes" id="UP000557717">
    <property type="component" value="Unassembled WGS sequence"/>
</dbReference>
<dbReference type="Gene3D" id="1.50.10.10">
    <property type="match status" value="1"/>
</dbReference>
<evidence type="ECO:0000313" key="2">
    <source>
        <dbReference type="EMBL" id="MBB5353224.1"/>
    </source>
</evidence>
<feature type="domain" description="Mannosylglycerate hydrolase MGH1-like glycoside hydrolase" evidence="1">
    <location>
        <begin position="382"/>
        <end position="638"/>
    </location>
</feature>
<dbReference type="SUPFAM" id="SSF48208">
    <property type="entry name" value="Six-hairpin glycosidases"/>
    <property type="match status" value="1"/>
</dbReference>
<comment type="caution">
    <text evidence="2">The sequence shown here is derived from an EMBL/GenBank/DDBJ whole genome shotgun (WGS) entry which is preliminary data.</text>
</comment>
<evidence type="ECO:0000313" key="3">
    <source>
        <dbReference type="Proteomes" id="UP000557717"/>
    </source>
</evidence>
<name>A0A840VCF6_9BACT</name>
<protein>
    <recommendedName>
        <fullName evidence="1">Mannosylglycerate hydrolase MGH1-like glycoside hydrolase domain-containing protein</fullName>
    </recommendedName>
</protein>
<dbReference type="RefSeq" id="WP_184020885.1">
    <property type="nucleotide sequence ID" value="NZ_JACHFD010000022.1"/>
</dbReference>
<organism evidence="2 3">
    <name type="scientific">Haloferula luteola</name>
    <dbReference type="NCBI Taxonomy" id="595692"/>
    <lineage>
        <taxon>Bacteria</taxon>
        <taxon>Pseudomonadati</taxon>
        <taxon>Verrucomicrobiota</taxon>
        <taxon>Verrucomicrobiia</taxon>
        <taxon>Verrucomicrobiales</taxon>
        <taxon>Verrucomicrobiaceae</taxon>
        <taxon>Haloferula</taxon>
    </lineage>
</organism>
<dbReference type="InterPro" id="IPR008928">
    <property type="entry name" value="6-hairpin_glycosidase_sf"/>
</dbReference>
<sequence length="756" mass="84627">MKPMLAIASAIPLSVALGHPVGNVNRFLSNSARTDLIGRDMWTTQKEIHDDRVSQPDLSEVPQVPAQNWPRPALGMPGVWAVGHQTSLENVIQLRLLQTLDGQAIPLTLVPTRHQWTPAWTETYYRPLPSGRPGTYPFSGTLSIKETKTITESDVFVSTLEITNDSRQATEVILQMETPFFTMADGGRVTFSAETHVGGISGGAPGPHGGWPIQGTGTLSSQGELTPGAPTSLAPHHTATLTLAFAVDEVGTTNATTRTSQILQSDHPFKDHEKAFNAWFESNVPAFTTEDPDLSKLYYYRWFLTKRAVHNPGRFIPQHPYPRPAIYESPIGDWFCGVIGLPVPVQIQEIRWSRDVTAGKNHILNWADHAHYQYRDYLQFTSAAIWNFYKIHPDPEIRDAAAQPATDEAWKNVPVHGSAELPIQEGSWPTGAEYQPNFYAFTQPEPWDWRHDVEGHQEGFPYARSVRLDKAAFTIANLYGASRLMAETGNIASADDSRAQADRMLATLESHHWKDGFFYASDPETGALAEQAACYDGFLPFLFGMVQEPQYFRAFDRFFDPQWFWADFPITTVSKQCPMYWSGNSLTGPTAASVENPHIYPCCWNGPMWNYNNSAMANALGSVAATDEGSRYRAGWLEFFLRWTDSHFIYGDRSVPCALEHLRPTDGSNFRRQVVDYFHSAWLDPLFSFWAGISITDARDALRFDPFTSENFRLEHVPAGGRELTFIQSDGRRSILDAEGRELASGTGQLTLLIEP</sequence>
<dbReference type="EMBL" id="JACHFD010000022">
    <property type="protein sequence ID" value="MBB5353224.1"/>
    <property type="molecule type" value="Genomic_DNA"/>
</dbReference>
<dbReference type="InterPro" id="IPR012341">
    <property type="entry name" value="6hp_glycosidase-like_sf"/>
</dbReference>
<reference evidence="2 3" key="1">
    <citation type="submission" date="2020-08" db="EMBL/GenBank/DDBJ databases">
        <title>Genomic Encyclopedia of Type Strains, Phase IV (KMG-IV): sequencing the most valuable type-strain genomes for metagenomic binning, comparative biology and taxonomic classification.</title>
        <authorList>
            <person name="Goeker M."/>
        </authorList>
    </citation>
    <scope>NUCLEOTIDE SEQUENCE [LARGE SCALE GENOMIC DNA]</scope>
    <source>
        <strain evidence="2 3">YC6886</strain>
    </source>
</reference>
<keyword evidence="3" id="KW-1185">Reference proteome</keyword>